<dbReference type="Proteomes" id="UP000273159">
    <property type="component" value="Unassembled WGS sequence"/>
</dbReference>
<protein>
    <submittedName>
        <fullName evidence="1">Uncharacterized protein</fullName>
    </submittedName>
</protein>
<comment type="caution">
    <text evidence="1">The sequence shown here is derived from an EMBL/GenBank/DDBJ whole genome shotgun (WGS) entry which is preliminary data.</text>
</comment>
<dbReference type="RefSeq" id="WP_013602007.1">
    <property type="nucleotide sequence ID" value="NZ_RBNH01000004.1"/>
</dbReference>
<organism evidence="1 2">
    <name type="scientific">Pseudarthrobacter phenanthrenivorans</name>
    <name type="common">Arthrobacter phenanthrenivorans</name>
    <dbReference type="NCBI Taxonomy" id="361575"/>
    <lineage>
        <taxon>Bacteria</taxon>
        <taxon>Bacillati</taxon>
        <taxon>Actinomycetota</taxon>
        <taxon>Actinomycetes</taxon>
        <taxon>Micrococcales</taxon>
        <taxon>Micrococcaceae</taxon>
        <taxon>Pseudarthrobacter</taxon>
    </lineage>
</organism>
<reference evidence="2" key="2">
    <citation type="submission" date="2018-10" db="EMBL/GenBank/DDBJ databases">
        <authorList>
            <person name="Wang Y."/>
            <person name="Wang J."/>
            <person name="Yang X."/>
            <person name="Wang Z."/>
            <person name="Huang Y."/>
        </authorList>
    </citation>
    <scope>NUCLEOTIDE SEQUENCE [LARGE SCALE GENOMIC DNA]</scope>
    <source>
        <strain evidence="2">J015</strain>
    </source>
</reference>
<evidence type="ECO:0000313" key="1">
    <source>
        <dbReference type="EMBL" id="RKO25364.1"/>
    </source>
</evidence>
<accession>A0A3B0FKB3</accession>
<name>A0A3B0FKB3_PSEPS</name>
<dbReference type="AlphaFoldDB" id="A0A3B0FKB3"/>
<proteinExistence type="predicted"/>
<sequence length="182" mass="19535">MGAVIHALSTALAPGAEAARRRAMLLHPSNYIPANPEPSPAIAAAADAEDHAARFEYLYRELVGQGLPKAEARTEVARIAAGEVWDGFAARLRRCRAEGRQMDANVLAVALTSMQGMTLPLVRRPGNVASACRAVATARRRLLHNGGLLHRLHRHVNPAFGEADATLRSLEAFLVHEEAKAA</sequence>
<gene>
    <name evidence="1" type="ORF">D7Z96_06025</name>
</gene>
<evidence type="ECO:0000313" key="2">
    <source>
        <dbReference type="Proteomes" id="UP000273159"/>
    </source>
</evidence>
<reference evidence="1 2" key="1">
    <citation type="submission" date="2018-10" db="EMBL/GenBank/DDBJ databases">
        <title>Genome-guide identification and characterization of bacteria that degrade polycyclic aromatic hydrocarbons and resist hexavalent chromium simultaneously.</title>
        <authorList>
            <person name="Feng H."/>
        </authorList>
    </citation>
    <scope>NUCLEOTIDE SEQUENCE [LARGE SCALE GENOMIC DNA]</scope>
    <source>
        <strain evidence="1 2">J015</strain>
    </source>
</reference>
<dbReference type="EMBL" id="RBNH01000004">
    <property type="protein sequence ID" value="RKO25364.1"/>
    <property type="molecule type" value="Genomic_DNA"/>
</dbReference>